<dbReference type="KEGG" id="fat:DVK85_10045"/>
<organism evidence="1 2">
    <name type="scientific">Flavobacterium arcticum</name>
    <dbReference type="NCBI Taxonomy" id="1784713"/>
    <lineage>
        <taxon>Bacteria</taxon>
        <taxon>Pseudomonadati</taxon>
        <taxon>Bacteroidota</taxon>
        <taxon>Flavobacteriia</taxon>
        <taxon>Flavobacteriales</taxon>
        <taxon>Flavobacteriaceae</taxon>
        <taxon>Flavobacterium</taxon>
    </lineage>
</organism>
<dbReference type="AlphaFoldDB" id="A0A345HD96"/>
<gene>
    <name evidence="1" type="ORF">DVK85_10045</name>
</gene>
<dbReference type="Proteomes" id="UP000253951">
    <property type="component" value="Chromosome"/>
</dbReference>
<protein>
    <submittedName>
        <fullName evidence="1">Uncharacterized protein</fullName>
    </submittedName>
</protein>
<name>A0A345HD96_9FLAO</name>
<accession>A0A345HD96</accession>
<evidence type="ECO:0000313" key="1">
    <source>
        <dbReference type="EMBL" id="AXG74556.1"/>
    </source>
</evidence>
<dbReference type="EMBL" id="CP031188">
    <property type="protein sequence ID" value="AXG74556.1"/>
    <property type="molecule type" value="Genomic_DNA"/>
</dbReference>
<keyword evidence="2" id="KW-1185">Reference proteome</keyword>
<reference evidence="1 2" key="1">
    <citation type="submission" date="2018-07" db="EMBL/GenBank/DDBJ databases">
        <title>Complete genome sequence of Flavobacterium arcticum type strain SM1502T.</title>
        <authorList>
            <person name="Li Y."/>
            <person name="Li D.-D."/>
        </authorList>
    </citation>
    <scope>NUCLEOTIDE SEQUENCE [LARGE SCALE GENOMIC DNA]</scope>
    <source>
        <strain evidence="1 2">SM1502</strain>
    </source>
</reference>
<proteinExistence type="predicted"/>
<evidence type="ECO:0000313" key="2">
    <source>
        <dbReference type="Proteomes" id="UP000253951"/>
    </source>
</evidence>
<sequence>MKLDGYNPSDVNRAKVYALERKTGKIVDSTTILLDGYNESKNQHLTYNLYSLEKPLSTATDWKFFLNDSSEILVSDIKTRINEYRNMFGTTDICDIVEWRVNGKLYSIETEGCFITNEN</sequence>